<organism evidence="1 2">
    <name type="scientific">Brevibacillus laterosporus</name>
    <name type="common">Bacillus laterosporus</name>
    <dbReference type="NCBI Taxonomy" id="1465"/>
    <lineage>
        <taxon>Bacteria</taxon>
        <taxon>Bacillati</taxon>
        <taxon>Bacillota</taxon>
        <taxon>Bacilli</taxon>
        <taxon>Bacillales</taxon>
        <taxon>Paenibacillaceae</taxon>
        <taxon>Brevibacillus</taxon>
    </lineage>
</organism>
<proteinExistence type="predicted"/>
<protein>
    <submittedName>
        <fullName evidence="1">Uncharacterized protein</fullName>
    </submittedName>
</protein>
<evidence type="ECO:0000313" key="2">
    <source>
        <dbReference type="Proteomes" id="UP000319432"/>
    </source>
</evidence>
<accession>A0A502J3E2</accession>
<geneLocation type="plasmid" evidence="1 2">
    <name>p1821L02</name>
</geneLocation>
<dbReference type="AlphaFoldDB" id="A0A502J3E2"/>
<keyword evidence="1" id="KW-0614">Plasmid</keyword>
<dbReference type="EMBL" id="CP033462">
    <property type="protein sequence ID" value="QDX91108.1"/>
    <property type="molecule type" value="Genomic_DNA"/>
</dbReference>
<gene>
    <name evidence="1" type="ORF">EEL30_01120</name>
</gene>
<evidence type="ECO:0000313" key="1">
    <source>
        <dbReference type="EMBL" id="QDX91108.1"/>
    </source>
</evidence>
<dbReference type="Proteomes" id="UP000319432">
    <property type="component" value="Plasmid p1821L02"/>
</dbReference>
<keyword evidence="2" id="KW-1185">Reference proteome</keyword>
<dbReference type="OrthoDB" id="9945502at2"/>
<name>A0A502J3E2_BRELA</name>
<dbReference type="RefSeq" id="WP_158324648.1">
    <property type="nucleotide sequence ID" value="NZ_JARMES010000017.1"/>
</dbReference>
<reference evidence="1 2" key="1">
    <citation type="submission" date="2018-11" db="EMBL/GenBank/DDBJ databases">
        <title>Phylogenetic determinants of toxin gene distribution in genomes of Brevibacillus laterosporus.</title>
        <authorList>
            <person name="Glare T.R."/>
            <person name="Durrant A."/>
            <person name="Berry C."/>
            <person name="Palma L."/>
            <person name="Ormskirk M."/>
            <person name="Cox M.O."/>
        </authorList>
    </citation>
    <scope>NUCLEOTIDE SEQUENCE [LARGE SCALE GENOMIC DNA]</scope>
    <source>
        <strain evidence="1 2">1821L</strain>
        <plasmid evidence="1 2">p1821L02</plasmid>
    </source>
</reference>
<sequence>MKEYKVLQFLLDKSIDEGVDRVDPELIKQCLFKGVEKDYEKCISYLKTKGYIKVHFPFVCGSIGLAEDLKTPVSSGFHVVGKPGISITDDGKAFLHITSTRRRTLKIVIPIVVSVISGIIVFWFNRLLTQ</sequence>